<dbReference type="Pfam" id="PF00027">
    <property type="entry name" value="cNMP_binding"/>
    <property type="match status" value="1"/>
</dbReference>
<dbReference type="PROSITE" id="PS50042">
    <property type="entry name" value="CNMP_BINDING_3"/>
    <property type="match status" value="1"/>
</dbReference>
<dbReference type="AlphaFoldDB" id="A0A3B0SNK1"/>
<evidence type="ECO:0000313" key="2">
    <source>
        <dbReference type="EMBL" id="VAW07861.1"/>
    </source>
</evidence>
<accession>A0A3B0SNK1</accession>
<name>A0A3B0SNK1_9ZZZZ</name>
<proteinExistence type="predicted"/>
<dbReference type="EMBL" id="UOEK01000424">
    <property type="protein sequence ID" value="VAW07861.1"/>
    <property type="molecule type" value="Genomic_DNA"/>
</dbReference>
<sequence length="115" mass="12795">MTSDVADTQHLDWLARSFGRTDYAPLYPDDLETLKRVAIKRFKFDRSHLFREGETATAAYVVVKGTVELYRGTGSNRRVVARVLPGGIIGDIALFSDEPYISSAQAAGNVDLLRF</sequence>
<organism evidence="2">
    <name type="scientific">hydrothermal vent metagenome</name>
    <dbReference type="NCBI Taxonomy" id="652676"/>
    <lineage>
        <taxon>unclassified sequences</taxon>
        <taxon>metagenomes</taxon>
        <taxon>ecological metagenomes</taxon>
    </lineage>
</organism>
<evidence type="ECO:0000259" key="1">
    <source>
        <dbReference type="PROSITE" id="PS50042"/>
    </source>
</evidence>
<feature type="domain" description="Cyclic nucleotide-binding" evidence="1">
    <location>
        <begin position="47"/>
        <end position="115"/>
    </location>
</feature>
<dbReference type="InterPro" id="IPR000595">
    <property type="entry name" value="cNMP-bd_dom"/>
</dbReference>
<dbReference type="InterPro" id="IPR014710">
    <property type="entry name" value="RmlC-like_jellyroll"/>
</dbReference>
<dbReference type="SUPFAM" id="SSF51206">
    <property type="entry name" value="cAMP-binding domain-like"/>
    <property type="match status" value="1"/>
</dbReference>
<dbReference type="InterPro" id="IPR018490">
    <property type="entry name" value="cNMP-bd_dom_sf"/>
</dbReference>
<dbReference type="Gene3D" id="2.60.120.10">
    <property type="entry name" value="Jelly Rolls"/>
    <property type="match status" value="1"/>
</dbReference>
<feature type="non-terminal residue" evidence="2">
    <location>
        <position position="115"/>
    </location>
</feature>
<protein>
    <recommendedName>
        <fullName evidence="1">Cyclic nucleotide-binding domain-containing protein</fullName>
    </recommendedName>
</protein>
<gene>
    <name evidence="2" type="ORF">MNBD_ACTINO02-2106</name>
</gene>
<dbReference type="CDD" id="cd00038">
    <property type="entry name" value="CAP_ED"/>
    <property type="match status" value="1"/>
</dbReference>
<reference evidence="2" key="1">
    <citation type="submission" date="2018-06" db="EMBL/GenBank/DDBJ databases">
        <authorList>
            <person name="Zhirakovskaya E."/>
        </authorList>
    </citation>
    <scope>NUCLEOTIDE SEQUENCE</scope>
</reference>